<reference evidence="10" key="2">
    <citation type="submission" date="2025-08" db="UniProtKB">
        <authorList>
            <consortium name="Ensembl"/>
        </authorList>
    </citation>
    <scope>IDENTIFICATION</scope>
</reference>
<dbReference type="SUPFAM" id="SSF57667">
    <property type="entry name" value="beta-beta-alpha zinc fingers"/>
    <property type="match status" value="1"/>
</dbReference>
<comment type="subcellular location">
    <subcellularLocation>
        <location evidence="1">Nucleus</location>
    </subcellularLocation>
</comment>
<evidence type="ECO:0000256" key="8">
    <source>
        <dbReference type="PROSITE-ProRule" id="PRU00042"/>
    </source>
</evidence>
<dbReference type="InterPro" id="IPR013087">
    <property type="entry name" value="Znf_C2H2_type"/>
</dbReference>
<feature type="domain" description="C2H2-type" evidence="9">
    <location>
        <begin position="1"/>
        <end position="27"/>
    </location>
</feature>
<keyword evidence="5" id="KW-0862">Zinc</keyword>
<dbReference type="InterPro" id="IPR036236">
    <property type="entry name" value="Znf_C2H2_sf"/>
</dbReference>
<sequence length="80" mass="9337">MCDKYFKYQRSLRRHQQHQRLHTGEKPHHCSECGKSFSHQSSLQRHQLKCSKASVSSVCKILSRTSLQFNSSDKLFKIGT</sequence>
<keyword evidence="6" id="KW-0238">DNA-binding</keyword>
<dbReference type="PROSITE" id="PS50157">
    <property type="entry name" value="ZINC_FINGER_C2H2_2"/>
    <property type="match status" value="2"/>
</dbReference>
<dbReference type="Gene3D" id="3.30.160.60">
    <property type="entry name" value="Classic Zinc Finger"/>
    <property type="match status" value="2"/>
</dbReference>
<dbReference type="PANTHER" id="PTHR24404">
    <property type="entry name" value="ZINC FINGER PROTEIN"/>
    <property type="match status" value="1"/>
</dbReference>
<dbReference type="GO" id="GO:0006357">
    <property type="term" value="P:regulation of transcription by RNA polymerase II"/>
    <property type="evidence" value="ECO:0007669"/>
    <property type="project" value="TreeGrafter"/>
</dbReference>
<reference evidence="10 11" key="1">
    <citation type="submission" date="2020-10" db="EMBL/GenBank/DDBJ databases">
        <title>Pygocentrus nattereri (red-bellied piranha) genome, fPygNat1, primary haplotype.</title>
        <authorList>
            <person name="Myers G."/>
            <person name="Meyer A."/>
            <person name="Karagic N."/>
            <person name="Pippel M."/>
            <person name="Winkler S."/>
            <person name="Tracey A."/>
            <person name="Wood J."/>
            <person name="Formenti G."/>
            <person name="Howe K."/>
            <person name="Fedrigo O."/>
            <person name="Jarvis E.D."/>
        </authorList>
    </citation>
    <scope>NUCLEOTIDE SEQUENCE [LARGE SCALE GENOMIC DNA]</scope>
</reference>
<evidence type="ECO:0000313" key="11">
    <source>
        <dbReference type="Proteomes" id="UP001501920"/>
    </source>
</evidence>
<dbReference type="GO" id="GO:0003700">
    <property type="term" value="F:DNA-binding transcription factor activity"/>
    <property type="evidence" value="ECO:0007669"/>
    <property type="project" value="TreeGrafter"/>
</dbReference>
<keyword evidence="4 8" id="KW-0863">Zinc-finger</keyword>
<accession>A0AAR2K745</accession>
<dbReference type="PANTHER" id="PTHR24404:SF114">
    <property type="entry name" value="KLUMPFUSS, ISOFORM B-RELATED"/>
    <property type="match status" value="1"/>
</dbReference>
<evidence type="ECO:0000259" key="9">
    <source>
        <dbReference type="PROSITE" id="PS50157"/>
    </source>
</evidence>
<evidence type="ECO:0000313" key="10">
    <source>
        <dbReference type="Ensembl" id="ENSPNAP00000058272.1"/>
    </source>
</evidence>
<dbReference type="FunFam" id="3.30.160.60:FF:002343">
    <property type="entry name" value="Zinc finger protein 33A"/>
    <property type="match status" value="1"/>
</dbReference>
<dbReference type="GO" id="GO:0000978">
    <property type="term" value="F:RNA polymerase II cis-regulatory region sequence-specific DNA binding"/>
    <property type="evidence" value="ECO:0007669"/>
    <property type="project" value="TreeGrafter"/>
</dbReference>
<proteinExistence type="predicted"/>
<keyword evidence="7" id="KW-0539">Nucleus</keyword>
<dbReference type="Ensembl" id="ENSPNAT00000073914.1">
    <property type="protein sequence ID" value="ENSPNAP00000058272.1"/>
    <property type="gene ID" value="ENSPNAG00000031267.1"/>
</dbReference>
<dbReference type="AlphaFoldDB" id="A0AAR2K745"/>
<feature type="domain" description="C2H2-type" evidence="9">
    <location>
        <begin position="28"/>
        <end position="47"/>
    </location>
</feature>
<evidence type="ECO:0000256" key="4">
    <source>
        <dbReference type="ARBA" id="ARBA00022771"/>
    </source>
</evidence>
<name>A0AAR2K745_PYGNA</name>
<organism evidence="10 11">
    <name type="scientific">Pygocentrus nattereri</name>
    <name type="common">Red-bellied piranha</name>
    <dbReference type="NCBI Taxonomy" id="42514"/>
    <lineage>
        <taxon>Eukaryota</taxon>
        <taxon>Metazoa</taxon>
        <taxon>Chordata</taxon>
        <taxon>Craniata</taxon>
        <taxon>Vertebrata</taxon>
        <taxon>Euteleostomi</taxon>
        <taxon>Actinopterygii</taxon>
        <taxon>Neopterygii</taxon>
        <taxon>Teleostei</taxon>
        <taxon>Ostariophysi</taxon>
        <taxon>Characiformes</taxon>
        <taxon>Characoidei</taxon>
        <taxon>Pygocentrus</taxon>
    </lineage>
</organism>
<evidence type="ECO:0000256" key="7">
    <source>
        <dbReference type="ARBA" id="ARBA00023242"/>
    </source>
</evidence>
<reference evidence="10" key="3">
    <citation type="submission" date="2025-09" db="UniProtKB">
        <authorList>
            <consortium name="Ensembl"/>
        </authorList>
    </citation>
    <scope>IDENTIFICATION</scope>
</reference>
<dbReference type="Pfam" id="PF00096">
    <property type="entry name" value="zf-C2H2"/>
    <property type="match status" value="1"/>
</dbReference>
<keyword evidence="2" id="KW-0479">Metal-binding</keyword>
<dbReference type="InterPro" id="IPR050589">
    <property type="entry name" value="Ikaros_C2H2-ZF"/>
</dbReference>
<protein>
    <recommendedName>
        <fullName evidence="9">C2H2-type domain-containing protein</fullName>
    </recommendedName>
</protein>
<keyword evidence="11" id="KW-1185">Reference proteome</keyword>
<evidence type="ECO:0000256" key="6">
    <source>
        <dbReference type="ARBA" id="ARBA00023125"/>
    </source>
</evidence>
<dbReference type="GO" id="GO:0008270">
    <property type="term" value="F:zinc ion binding"/>
    <property type="evidence" value="ECO:0007669"/>
    <property type="project" value="UniProtKB-KW"/>
</dbReference>
<evidence type="ECO:0000256" key="1">
    <source>
        <dbReference type="ARBA" id="ARBA00004123"/>
    </source>
</evidence>
<dbReference type="GO" id="GO:0005634">
    <property type="term" value="C:nucleus"/>
    <property type="evidence" value="ECO:0007669"/>
    <property type="project" value="UniProtKB-SubCell"/>
</dbReference>
<evidence type="ECO:0000256" key="3">
    <source>
        <dbReference type="ARBA" id="ARBA00022737"/>
    </source>
</evidence>
<evidence type="ECO:0000256" key="2">
    <source>
        <dbReference type="ARBA" id="ARBA00022723"/>
    </source>
</evidence>
<dbReference type="Proteomes" id="UP001501920">
    <property type="component" value="Chromosome 20"/>
</dbReference>
<keyword evidence="3" id="KW-0677">Repeat</keyword>
<evidence type="ECO:0000256" key="5">
    <source>
        <dbReference type="ARBA" id="ARBA00022833"/>
    </source>
</evidence>